<evidence type="ECO:0000256" key="10">
    <source>
        <dbReference type="SAM" id="SignalP"/>
    </source>
</evidence>
<evidence type="ECO:0000256" key="2">
    <source>
        <dbReference type="ARBA" id="ARBA00022448"/>
    </source>
</evidence>
<keyword evidence="5 9" id="KW-0798">TonB box</keyword>
<keyword evidence="2 8" id="KW-0813">Transport</keyword>
<dbReference type="Gene3D" id="2.60.40.1120">
    <property type="entry name" value="Carboxypeptidase-like, regulatory domain"/>
    <property type="match status" value="1"/>
</dbReference>
<keyword evidence="7 8" id="KW-0998">Cell outer membrane</keyword>
<dbReference type="SUPFAM" id="SSF56935">
    <property type="entry name" value="Porins"/>
    <property type="match status" value="1"/>
</dbReference>
<evidence type="ECO:0000256" key="1">
    <source>
        <dbReference type="ARBA" id="ARBA00004571"/>
    </source>
</evidence>
<evidence type="ECO:0000256" key="5">
    <source>
        <dbReference type="ARBA" id="ARBA00023077"/>
    </source>
</evidence>
<evidence type="ECO:0000259" key="11">
    <source>
        <dbReference type="Pfam" id="PF00593"/>
    </source>
</evidence>
<evidence type="ECO:0000256" key="8">
    <source>
        <dbReference type="PROSITE-ProRule" id="PRU01360"/>
    </source>
</evidence>
<feature type="signal peptide" evidence="10">
    <location>
        <begin position="1"/>
        <end position="18"/>
    </location>
</feature>
<keyword evidence="3 8" id="KW-1134">Transmembrane beta strand</keyword>
<evidence type="ECO:0000313" key="13">
    <source>
        <dbReference type="EMBL" id="CAA9195775.1"/>
    </source>
</evidence>
<evidence type="ECO:0000256" key="3">
    <source>
        <dbReference type="ARBA" id="ARBA00022452"/>
    </source>
</evidence>
<keyword evidence="14" id="KW-1185">Reference proteome</keyword>
<dbReference type="PANTHER" id="PTHR30069:SF40">
    <property type="entry name" value="TONB-DEPENDENT RECEPTOR NMB0964-RELATED"/>
    <property type="match status" value="1"/>
</dbReference>
<feature type="chain" id="PRO_5027055513" evidence="10">
    <location>
        <begin position="19"/>
        <end position="735"/>
    </location>
</feature>
<comment type="similarity">
    <text evidence="8 9">Belongs to the TonB-dependent receptor family.</text>
</comment>
<dbReference type="EMBL" id="CADCSU010000046">
    <property type="protein sequence ID" value="CAA9195775.1"/>
    <property type="molecule type" value="Genomic_DNA"/>
</dbReference>
<evidence type="ECO:0000313" key="14">
    <source>
        <dbReference type="Proteomes" id="UP000479938"/>
    </source>
</evidence>
<dbReference type="InterPro" id="IPR000531">
    <property type="entry name" value="Beta-barrel_TonB"/>
</dbReference>
<dbReference type="GO" id="GO:0015344">
    <property type="term" value="F:siderophore uptake transmembrane transporter activity"/>
    <property type="evidence" value="ECO:0007669"/>
    <property type="project" value="TreeGrafter"/>
</dbReference>
<protein>
    <submittedName>
        <fullName evidence="13">Vitamin B12 transporter BtuB</fullName>
    </submittedName>
</protein>
<evidence type="ECO:0000256" key="4">
    <source>
        <dbReference type="ARBA" id="ARBA00022692"/>
    </source>
</evidence>
<dbReference type="SUPFAM" id="SSF49464">
    <property type="entry name" value="Carboxypeptidase regulatory domain-like"/>
    <property type="match status" value="1"/>
</dbReference>
<dbReference type="Proteomes" id="UP000479938">
    <property type="component" value="Unassembled WGS sequence"/>
</dbReference>
<keyword evidence="4 8" id="KW-0812">Transmembrane</keyword>
<dbReference type="Gene3D" id="2.40.170.20">
    <property type="entry name" value="TonB-dependent receptor, beta-barrel domain"/>
    <property type="match status" value="1"/>
</dbReference>
<evidence type="ECO:0000256" key="7">
    <source>
        <dbReference type="ARBA" id="ARBA00023237"/>
    </source>
</evidence>
<dbReference type="RefSeq" id="WP_173969572.1">
    <property type="nucleotide sequence ID" value="NZ_CADCSU010000046.1"/>
</dbReference>
<evidence type="ECO:0000259" key="12">
    <source>
        <dbReference type="Pfam" id="PF07715"/>
    </source>
</evidence>
<feature type="domain" description="TonB-dependent receptor plug" evidence="12">
    <location>
        <begin position="128"/>
        <end position="219"/>
    </location>
</feature>
<dbReference type="InterPro" id="IPR012910">
    <property type="entry name" value="Plug_dom"/>
</dbReference>
<dbReference type="GO" id="GO:0044718">
    <property type="term" value="P:siderophore transmembrane transport"/>
    <property type="evidence" value="ECO:0007669"/>
    <property type="project" value="TreeGrafter"/>
</dbReference>
<accession>A0A6J4GBW1</accession>
<dbReference type="InterPro" id="IPR036942">
    <property type="entry name" value="Beta-barrel_TonB_sf"/>
</dbReference>
<reference evidence="13 14" key="1">
    <citation type="submission" date="2020-02" db="EMBL/GenBank/DDBJ databases">
        <authorList>
            <person name="Criscuolo A."/>
        </authorList>
    </citation>
    <scope>NUCLEOTIDE SEQUENCE [LARGE SCALE GENOMIC DNA]</scope>
    <source>
        <strain evidence="13">CIP105534</strain>
    </source>
</reference>
<dbReference type="Pfam" id="PF07715">
    <property type="entry name" value="Plug"/>
    <property type="match status" value="1"/>
</dbReference>
<dbReference type="Pfam" id="PF13715">
    <property type="entry name" value="CarbopepD_reg_2"/>
    <property type="match status" value="1"/>
</dbReference>
<dbReference type="GO" id="GO:0009279">
    <property type="term" value="C:cell outer membrane"/>
    <property type="evidence" value="ECO:0007669"/>
    <property type="project" value="UniProtKB-SubCell"/>
</dbReference>
<name>A0A6J4GBW1_9FLAO</name>
<gene>
    <name evidence="13" type="primary">btuB_7</name>
    <name evidence="13" type="ORF">FLA105534_00831</name>
</gene>
<dbReference type="Gene3D" id="2.170.130.10">
    <property type="entry name" value="TonB-dependent receptor, plug domain"/>
    <property type="match status" value="1"/>
</dbReference>
<dbReference type="PANTHER" id="PTHR30069">
    <property type="entry name" value="TONB-DEPENDENT OUTER MEMBRANE RECEPTOR"/>
    <property type="match status" value="1"/>
</dbReference>
<comment type="subcellular location">
    <subcellularLocation>
        <location evidence="1 8">Cell outer membrane</location>
        <topology evidence="1 8">Multi-pass membrane protein</topology>
    </subcellularLocation>
</comment>
<dbReference type="Pfam" id="PF00593">
    <property type="entry name" value="TonB_dep_Rec_b-barrel"/>
    <property type="match status" value="1"/>
</dbReference>
<keyword evidence="10" id="KW-0732">Signal</keyword>
<dbReference type="PROSITE" id="PS52016">
    <property type="entry name" value="TONB_DEPENDENT_REC_3"/>
    <property type="match status" value="1"/>
</dbReference>
<proteinExistence type="inferred from homology"/>
<evidence type="ECO:0000256" key="9">
    <source>
        <dbReference type="RuleBase" id="RU003357"/>
    </source>
</evidence>
<organism evidence="13 14">
    <name type="scientific">Flavobacterium bizetiae</name>
    <dbReference type="NCBI Taxonomy" id="2704140"/>
    <lineage>
        <taxon>Bacteria</taxon>
        <taxon>Pseudomonadati</taxon>
        <taxon>Bacteroidota</taxon>
        <taxon>Flavobacteriia</taxon>
        <taxon>Flavobacteriales</taxon>
        <taxon>Flavobacteriaceae</taxon>
        <taxon>Flavobacterium</taxon>
    </lineage>
</organism>
<dbReference type="InterPro" id="IPR039426">
    <property type="entry name" value="TonB-dep_rcpt-like"/>
</dbReference>
<dbReference type="InterPro" id="IPR008969">
    <property type="entry name" value="CarboxyPept-like_regulatory"/>
</dbReference>
<evidence type="ECO:0000256" key="6">
    <source>
        <dbReference type="ARBA" id="ARBA00023136"/>
    </source>
</evidence>
<keyword evidence="6 8" id="KW-0472">Membrane</keyword>
<dbReference type="InterPro" id="IPR037066">
    <property type="entry name" value="Plug_dom_sf"/>
</dbReference>
<sequence length="735" mass="81573">MKKIILALILGFSGILSAQNSVSGTVTNLENQPLANVSVYAPELHKGTTTDQNGKYEFKNLPNGSFRITFSIVGFTAQSKSINKLLKENTIDITLTESVFEMDEVVVSTPFNKLQSQNVMKVEHESIKTLQQKGTSTLIEGLATIPGVSQISTGTSIGKPVIRGLSGNRVLVYSQGVRIENQQFGDEHGLGLNDAGIESVEVIKGPASLLYGSDALGGVLYFNPEKFADANTFKANFSQKYFTNTQGSNSSIGLKTSTDNWKFLARGSFNTHSDYKIADGERVTNTRYNETDFKTGIGYSNSSFSSVLRYNYNKLDLGMPDNGIGEQSTSKNTEFPRQGIFNHLLSLNNVIFFQNSKLDVDLGYIANDRSEFEDSNEASLHMKLNTFNYNAKYHFPKLGKIETILGVQGMHQTNKNSGEEYLIPDATTNDFGVFGTANYEWDNSVIQAGLRFDNRNITSIAHGTEGEEGYFLPLDRSFDSFNASLGYKTKLAEPLTLRLNVATGFRAPNLAELTSNGVHEGTNRYEIGNANLKTEQNVQTDLNLEYKNTHFEFFINGFYNHVNNYIFTSPTGEVRDDNDVFAYIQDNAKLYGGEVGLHFHPHPLDWLHFETSFETVTGKKANNDYLPLIPANNWNNTLRTEFKINNWFEEGYASLNVSSTFAQKNVSGFETASDGYTLVNLAFGGTVKLGKHAFDVNLNGNNLFDKKYIAHLSRLKTDGIPNIGRNIVLGVNFNL</sequence>
<feature type="domain" description="TonB-dependent receptor-like beta-barrel" evidence="11">
    <location>
        <begin position="223"/>
        <end position="703"/>
    </location>
</feature>
<dbReference type="AlphaFoldDB" id="A0A6J4GBW1"/>